<reference evidence="2" key="1">
    <citation type="submission" date="2024-06" db="EMBL/GenBank/DDBJ databases">
        <authorList>
            <person name="Fan A."/>
            <person name="Zhang F.Y."/>
            <person name="Zhang L."/>
        </authorList>
    </citation>
    <scope>NUCLEOTIDE SEQUENCE</scope>
    <source>
        <strain evidence="2">Y61</strain>
    </source>
</reference>
<proteinExistence type="predicted"/>
<name>A0AAU8IDC9_9BACL</name>
<organism evidence="2">
    <name type="scientific">Sporolactobacillus sp. Y61</name>
    <dbReference type="NCBI Taxonomy" id="3160863"/>
    <lineage>
        <taxon>Bacteria</taxon>
        <taxon>Bacillati</taxon>
        <taxon>Bacillota</taxon>
        <taxon>Bacilli</taxon>
        <taxon>Bacillales</taxon>
        <taxon>Sporolactobacillaceae</taxon>
        <taxon>Sporolactobacillus</taxon>
    </lineage>
</organism>
<dbReference type="EMBL" id="CP159510">
    <property type="protein sequence ID" value="XCJ16217.1"/>
    <property type="molecule type" value="Genomic_DNA"/>
</dbReference>
<sequence>MRIPFFYDMLFKGDSSLLATWPWQEEDPVLPYLWEERQQIRTAFHRRQSEQAKGLMLHAVSAFIDHMVWTANRPVRTLSPVELTSELQALPFAPLNLQERLKYIFRQPDRYISFIQLDNLQEELTKKLAVYHRMKKSLPAGKPLTPPEA</sequence>
<dbReference type="InterPro" id="IPR048427">
    <property type="entry name" value="YpoC"/>
</dbReference>
<dbReference type="RefSeq" id="WP_353947812.1">
    <property type="nucleotide sequence ID" value="NZ_CP159510.1"/>
</dbReference>
<feature type="domain" description="YpoC-like" evidence="1">
    <location>
        <begin position="35"/>
        <end position="136"/>
    </location>
</feature>
<evidence type="ECO:0000259" key="1">
    <source>
        <dbReference type="Pfam" id="PF21747"/>
    </source>
</evidence>
<protein>
    <submittedName>
        <fullName evidence="2">YpoC family protein</fullName>
    </submittedName>
</protein>
<evidence type="ECO:0000313" key="2">
    <source>
        <dbReference type="EMBL" id="XCJ16217.1"/>
    </source>
</evidence>
<dbReference type="Pfam" id="PF21747">
    <property type="entry name" value="YpoC"/>
    <property type="match status" value="1"/>
</dbReference>
<accession>A0AAU8IDC9</accession>
<gene>
    <name evidence="2" type="ORF">ABNN70_11020</name>
</gene>
<dbReference type="AlphaFoldDB" id="A0AAU8IDC9"/>